<accession>A0A9P6RHA8</accession>
<proteinExistence type="predicted"/>
<evidence type="ECO:0000256" key="1">
    <source>
        <dbReference type="SAM" id="MobiDB-lite"/>
    </source>
</evidence>
<comment type="caution">
    <text evidence="2">The sequence shown here is derived from an EMBL/GenBank/DDBJ whole genome shotgun (WGS) entry which is preliminary data.</text>
</comment>
<dbReference type="InterPro" id="IPR032675">
    <property type="entry name" value="LRR_dom_sf"/>
</dbReference>
<evidence type="ECO:0000313" key="2">
    <source>
        <dbReference type="EMBL" id="KAG0320300.1"/>
    </source>
</evidence>
<name>A0A9P6RHA8_9FUNG</name>
<dbReference type="Proteomes" id="UP000823405">
    <property type="component" value="Unassembled WGS sequence"/>
</dbReference>
<dbReference type="EMBL" id="JAAAIN010000105">
    <property type="protein sequence ID" value="KAG0320300.1"/>
    <property type="molecule type" value="Genomic_DNA"/>
</dbReference>
<organism evidence="2 3">
    <name type="scientific">Linnemannia gamsii</name>
    <dbReference type="NCBI Taxonomy" id="64522"/>
    <lineage>
        <taxon>Eukaryota</taxon>
        <taxon>Fungi</taxon>
        <taxon>Fungi incertae sedis</taxon>
        <taxon>Mucoromycota</taxon>
        <taxon>Mortierellomycotina</taxon>
        <taxon>Mortierellomycetes</taxon>
        <taxon>Mortierellales</taxon>
        <taxon>Mortierellaceae</taxon>
        <taxon>Linnemannia</taxon>
    </lineage>
</organism>
<feature type="compositionally biased region" description="Polar residues" evidence="1">
    <location>
        <begin position="488"/>
        <end position="501"/>
    </location>
</feature>
<dbReference type="Gene3D" id="3.80.10.10">
    <property type="entry name" value="Ribonuclease Inhibitor"/>
    <property type="match status" value="1"/>
</dbReference>
<protein>
    <submittedName>
        <fullName evidence="2">Uncharacterized protein</fullName>
    </submittedName>
</protein>
<feature type="region of interest" description="Disordered" evidence="1">
    <location>
        <begin position="481"/>
        <end position="507"/>
    </location>
</feature>
<dbReference type="AlphaFoldDB" id="A0A9P6RHA8"/>
<dbReference type="OrthoDB" id="2360563at2759"/>
<evidence type="ECO:0000313" key="3">
    <source>
        <dbReference type="Proteomes" id="UP000823405"/>
    </source>
</evidence>
<gene>
    <name evidence="2" type="ORF">BGZ97_000305</name>
</gene>
<dbReference type="SUPFAM" id="SSF52047">
    <property type="entry name" value="RNI-like"/>
    <property type="match status" value="1"/>
</dbReference>
<reference evidence="2" key="1">
    <citation type="journal article" date="2020" name="Fungal Divers.">
        <title>Resolving the Mortierellaceae phylogeny through synthesis of multi-gene phylogenetics and phylogenomics.</title>
        <authorList>
            <person name="Vandepol N."/>
            <person name="Liber J."/>
            <person name="Desiro A."/>
            <person name="Na H."/>
            <person name="Kennedy M."/>
            <person name="Barry K."/>
            <person name="Grigoriev I.V."/>
            <person name="Miller A.N."/>
            <person name="O'Donnell K."/>
            <person name="Stajich J.E."/>
            <person name="Bonito G."/>
        </authorList>
    </citation>
    <scope>NUCLEOTIDE SEQUENCE</scope>
    <source>
        <strain evidence="2">NVP60</strain>
    </source>
</reference>
<keyword evidence="3" id="KW-1185">Reference proteome</keyword>
<sequence>MDKESIDINKYWPQENPPPRLLEFLQGVEFAHQCGLDRMLPTYYGRYAKERHLQQFYRVMLFREATWTLAEPILEQLQSLTIPVSAIDRFLGVVARLERLERIRFLLDALFDYRASYVWTAALEELMFPIDDLKNQTMHKMIQFVKEHAMLFPGQLVGGVSYVDGDFWVDAPQSCPRDIQLDVARWLPPLKDVSIVTDENWLRLEAHITSMDLGQVESIINRNSGRNAAMSLGLSIDDGDERPFLQRCRSLKLLEVVADGTVGRFKWAVEEKRRTLGRPVIGLDTSTGISECARTSSPQSAVSPQLQLSHQQHLIPLAKFTLTERFERIKDEVDDITFAFSQTLTHLNISSKDYTRAAITQFGFGRVGLPVLTHLTLSTDRRIAVIDEQFLLRCPSLKSVTFADKTFYYQLEEIVTSAPGSLPQLEHLDLMGMNALKFHPTTLDSTPNLVSLRVGIVPMHDLDNNDFFIPTVEQLNRSFGIQNEDDSSNSNPTISHSNNADTDMAGAKPGRNVRPQWYWDWEFLHLRRLHLIGEFAFLFEFRMLQACPALETLALEIQTSNHRYRAITPLDLRPAPRVPSRITSPTRPSMPI</sequence>